<dbReference type="OMA" id="CHIYIMV"/>
<dbReference type="PANTHER" id="PTHR33177:SF74">
    <property type="entry name" value="PROTEIN GL2-INTERACTING REPRESSOR 1"/>
    <property type="match status" value="1"/>
</dbReference>
<name>A0A151U3Q2_CAJCA</name>
<reference evidence="2 3" key="1">
    <citation type="journal article" date="2012" name="Nat. Biotechnol.">
        <title>Draft genome sequence of pigeonpea (Cajanus cajan), an orphan legume crop of resource-poor farmers.</title>
        <authorList>
            <person name="Varshney R.K."/>
            <person name="Chen W."/>
            <person name="Li Y."/>
            <person name="Bharti A.K."/>
            <person name="Saxena R.K."/>
            <person name="Schlueter J.A."/>
            <person name="Donoghue M.T."/>
            <person name="Azam S."/>
            <person name="Fan G."/>
            <person name="Whaley A.M."/>
            <person name="Farmer A.D."/>
            <person name="Sheridan J."/>
            <person name="Iwata A."/>
            <person name="Tuteja R."/>
            <person name="Penmetsa R.V."/>
            <person name="Wu W."/>
            <person name="Upadhyaya H.D."/>
            <person name="Yang S.P."/>
            <person name="Shah T."/>
            <person name="Saxena K.B."/>
            <person name="Michael T."/>
            <person name="McCombie W.R."/>
            <person name="Yang B."/>
            <person name="Zhang G."/>
            <person name="Yang H."/>
            <person name="Wang J."/>
            <person name="Spillane C."/>
            <person name="Cook D.R."/>
            <person name="May G.D."/>
            <person name="Xu X."/>
            <person name="Jackson S.A."/>
        </authorList>
    </citation>
    <scope>NUCLEOTIDE SEQUENCE [LARGE SCALE GENOMIC DNA]</scope>
    <source>
        <strain evidence="3">cv. Asha</strain>
    </source>
</reference>
<dbReference type="Gramene" id="C.cajan_06338.t">
    <property type="protein sequence ID" value="C.cajan_06338.t.cds1"/>
    <property type="gene ID" value="C.cajan_06338"/>
</dbReference>
<dbReference type="EMBL" id="CM003604">
    <property type="protein sequence ID" value="KYP73858.1"/>
    <property type="molecule type" value="Genomic_DNA"/>
</dbReference>
<dbReference type="Proteomes" id="UP000075243">
    <property type="component" value="Chromosome 2"/>
</dbReference>
<sequence>MSDRNGSIPKFELRLNLSPPRVVNCRADSPTLSAILSSTSPPSSCVSTEVNQGEENNNNLEYSNNPEAISLVVAGCPHCHIYIMVAEDNLKCPKCKSTTLLEFDHDNNNNNLIIGKG</sequence>
<dbReference type="InterPro" id="IPR056440">
    <property type="entry name" value="Zn-ribbon_GIR1"/>
</dbReference>
<organism evidence="2 3">
    <name type="scientific">Cajanus cajan</name>
    <name type="common">Pigeon pea</name>
    <name type="synonym">Cajanus indicus</name>
    <dbReference type="NCBI Taxonomy" id="3821"/>
    <lineage>
        <taxon>Eukaryota</taxon>
        <taxon>Viridiplantae</taxon>
        <taxon>Streptophyta</taxon>
        <taxon>Embryophyta</taxon>
        <taxon>Tracheophyta</taxon>
        <taxon>Spermatophyta</taxon>
        <taxon>Magnoliopsida</taxon>
        <taxon>eudicotyledons</taxon>
        <taxon>Gunneridae</taxon>
        <taxon>Pentapetalae</taxon>
        <taxon>rosids</taxon>
        <taxon>fabids</taxon>
        <taxon>Fabales</taxon>
        <taxon>Fabaceae</taxon>
        <taxon>Papilionoideae</taxon>
        <taxon>50 kb inversion clade</taxon>
        <taxon>NPAAA clade</taxon>
        <taxon>indigoferoid/millettioid clade</taxon>
        <taxon>Phaseoleae</taxon>
        <taxon>Cajanus</taxon>
    </lineage>
</organism>
<evidence type="ECO:0000259" key="1">
    <source>
        <dbReference type="Pfam" id="PF24747"/>
    </source>
</evidence>
<proteinExistence type="predicted"/>
<dbReference type="STRING" id="3821.A0A151U3Q2"/>
<dbReference type="AlphaFoldDB" id="A0A151U3Q2"/>
<protein>
    <recommendedName>
        <fullName evidence="1">GIR1-like zinc ribbon domain-containing protein</fullName>
    </recommendedName>
</protein>
<evidence type="ECO:0000313" key="2">
    <source>
        <dbReference type="EMBL" id="KYP73858.1"/>
    </source>
</evidence>
<dbReference type="Pfam" id="PF24747">
    <property type="entry name" value="Zn-ribbon_GIR1"/>
    <property type="match status" value="1"/>
</dbReference>
<dbReference type="OrthoDB" id="1930194at2759"/>
<accession>A0A151U3Q2</accession>
<evidence type="ECO:0000313" key="3">
    <source>
        <dbReference type="Proteomes" id="UP000075243"/>
    </source>
</evidence>
<gene>
    <name evidence="2" type="ORF">KK1_006515</name>
</gene>
<keyword evidence="3" id="KW-1185">Reference proteome</keyword>
<dbReference type="PANTHER" id="PTHR33177">
    <property type="entry name" value="PUTATIVE-RELATED"/>
    <property type="match status" value="1"/>
</dbReference>
<feature type="domain" description="GIR1-like zinc ribbon" evidence="1">
    <location>
        <begin position="70"/>
        <end position="104"/>
    </location>
</feature>
<dbReference type="InterPro" id="IPR055281">
    <property type="entry name" value="GIR1-2/SIED1"/>
</dbReference>